<feature type="domain" description="BLUF" evidence="1">
    <location>
        <begin position="3"/>
        <end position="94"/>
    </location>
</feature>
<dbReference type="GO" id="GO:0071949">
    <property type="term" value="F:FAD binding"/>
    <property type="evidence" value="ECO:0007669"/>
    <property type="project" value="InterPro"/>
</dbReference>
<evidence type="ECO:0000313" key="3">
    <source>
        <dbReference type="Proteomes" id="UP000198157"/>
    </source>
</evidence>
<dbReference type="Proteomes" id="UP000198157">
    <property type="component" value="Unassembled WGS sequence"/>
</dbReference>
<evidence type="ECO:0000313" key="2">
    <source>
        <dbReference type="EMBL" id="OWQ54758.1"/>
    </source>
</evidence>
<proteinExistence type="predicted"/>
<accession>A0A2D0AJX1</accession>
<dbReference type="SUPFAM" id="SSF54975">
    <property type="entry name" value="Acylphosphatase/BLUF domain-like"/>
    <property type="match status" value="1"/>
</dbReference>
<dbReference type="Gene3D" id="3.30.70.100">
    <property type="match status" value="1"/>
</dbReference>
<dbReference type="AlphaFoldDB" id="A0A2D0AJX1"/>
<dbReference type="SMART" id="SM01034">
    <property type="entry name" value="BLUF"/>
    <property type="match status" value="1"/>
</dbReference>
<reference evidence="2 3" key="1">
    <citation type="submission" date="2017-06" db="EMBL/GenBank/DDBJ databases">
        <authorList>
            <person name="Kim H.J."/>
            <person name="Triplett B.A."/>
        </authorList>
    </citation>
    <scope>NUCLEOTIDE SEQUENCE [LARGE SCALE GENOMIC DNA]</scope>
    <source>
        <strain evidence="2 3">13146</strain>
    </source>
</reference>
<protein>
    <submittedName>
        <fullName evidence="2">F420H(2):quinone oxidoreductase</fullName>
    </submittedName>
</protein>
<name>A0A2D0AJX1_STEMA</name>
<dbReference type="EMBL" id="NIVS01000016">
    <property type="protein sequence ID" value="OWQ54758.1"/>
    <property type="molecule type" value="Genomic_DNA"/>
</dbReference>
<dbReference type="GO" id="GO:0009882">
    <property type="term" value="F:blue light photoreceptor activity"/>
    <property type="evidence" value="ECO:0007669"/>
    <property type="project" value="InterPro"/>
</dbReference>
<organism evidence="2 3">
    <name type="scientific">Stenotrophomonas maltophilia</name>
    <name type="common">Pseudomonas maltophilia</name>
    <name type="synonym">Xanthomonas maltophilia</name>
    <dbReference type="NCBI Taxonomy" id="40324"/>
    <lineage>
        <taxon>Bacteria</taxon>
        <taxon>Pseudomonadati</taxon>
        <taxon>Pseudomonadota</taxon>
        <taxon>Gammaproteobacteria</taxon>
        <taxon>Lysobacterales</taxon>
        <taxon>Lysobacteraceae</taxon>
        <taxon>Stenotrophomonas</taxon>
        <taxon>Stenotrophomonas maltophilia group</taxon>
    </lineage>
</organism>
<gene>
    <name evidence="2" type="ORF">CEE60_07060</name>
</gene>
<dbReference type="OrthoDB" id="557705at2"/>
<dbReference type="PROSITE" id="PS50925">
    <property type="entry name" value="BLUF"/>
    <property type="match status" value="1"/>
</dbReference>
<dbReference type="InterPro" id="IPR036046">
    <property type="entry name" value="Acylphosphatase-like_dom_sf"/>
</dbReference>
<evidence type="ECO:0000259" key="1">
    <source>
        <dbReference type="PROSITE" id="PS50925"/>
    </source>
</evidence>
<comment type="caution">
    <text evidence="2">The sequence shown here is derived from an EMBL/GenBank/DDBJ whole genome shotgun (WGS) entry which is preliminary data.</text>
</comment>
<dbReference type="InterPro" id="IPR007024">
    <property type="entry name" value="BLUF_domain"/>
</dbReference>
<dbReference type="Pfam" id="PF04940">
    <property type="entry name" value="BLUF"/>
    <property type="match status" value="1"/>
</dbReference>
<sequence length="151" mass="16165">MPLHAVAYVSDAIDGIETSDIDQILQAAMGFNKVAGVTGVLMFDGRRFLQYFEGPEDGVDSVFQRVFNARIHTNLRELARGPVSVRHFPRWTMASAAVEPDALARIIDAPWHGFQPQLPTGGDAPAGFGCLLAAWTGVSGELEPAAVTLGS</sequence>